<evidence type="ECO:0000256" key="5">
    <source>
        <dbReference type="SAM" id="Phobius"/>
    </source>
</evidence>
<dbReference type="AlphaFoldDB" id="A0A0D7BES1"/>
<reference evidence="6 7" key="1">
    <citation type="journal article" date="2015" name="Fungal Genet. Biol.">
        <title>Evolution of novel wood decay mechanisms in Agaricales revealed by the genome sequences of Fistulina hepatica and Cylindrobasidium torrendii.</title>
        <authorList>
            <person name="Floudas D."/>
            <person name="Held B.W."/>
            <person name="Riley R."/>
            <person name="Nagy L.G."/>
            <person name="Koehler G."/>
            <person name="Ransdell A.S."/>
            <person name="Younus H."/>
            <person name="Chow J."/>
            <person name="Chiniquy J."/>
            <person name="Lipzen A."/>
            <person name="Tritt A."/>
            <person name="Sun H."/>
            <person name="Haridas S."/>
            <person name="LaButti K."/>
            <person name="Ohm R.A."/>
            <person name="Kues U."/>
            <person name="Blanchette R.A."/>
            <person name="Grigoriev I.V."/>
            <person name="Minto R.E."/>
            <person name="Hibbett D.S."/>
        </authorList>
    </citation>
    <scope>NUCLEOTIDE SEQUENCE [LARGE SCALE GENOMIC DNA]</scope>
    <source>
        <strain evidence="6 7">FP15055 ss-10</strain>
    </source>
</reference>
<dbReference type="CDD" id="cd13965">
    <property type="entry name" value="PT_UbiA_3"/>
    <property type="match status" value="1"/>
</dbReference>
<dbReference type="Proteomes" id="UP000054007">
    <property type="component" value="Unassembled WGS sequence"/>
</dbReference>
<feature type="transmembrane region" description="Helical" evidence="5">
    <location>
        <begin position="277"/>
        <end position="295"/>
    </location>
</feature>
<dbReference type="GO" id="GO:0016020">
    <property type="term" value="C:membrane"/>
    <property type="evidence" value="ECO:0007669"/>
    <property type="project" value="UniProtKB-SubCell"/>
</dbReference>
<dbReference type="Pfam" id="PF01040">
    <property type="entry name" value="UbiA"/>
    <property type="match status" value="1"/>
</dbReference>
<evidence type="ECO:0000256" key="4">
    <source>
        <dbReference type="ARBA" id="ARBA00023136"/>
    </source>
</evidence>
<comment type="subcellular location">
    <subcellularLocation>
        <location evidence="1">Membrane</location>
        <topology evidence="1">Multi-pass membrane protein</topology>
    </subcellularLocation>
</comment>
<keyword evidence="7" id="KW-1185">Reference proteome</keyword>
<dbReference type="InterPro" id="IPR050475">
    <property type="entry name" value="Prenyltransferase_related"/>
</dbReference>
<evidence type="ECO:0000256" key="1">
    <source>
        <dbReference type="ARBA" id="ARBA00004141"/>
    </source>
</evidence>
<dbReference type="STRING" id="1314674.A0A0D7BES1"/>
<evidence type="ECO:0000256" key="2">
    <source>
        <dbReference type="ARBA" id="ARBA00022692"/>
    </source>
</evidence>
<evidence type="ECO:0000313" key="7">
    <source>
        <dbReference type="Proteomes" id="UP000054007"/>
    </source>
</evidence>
<organism evidence="6 7">
    <name type="scientific">Cylindrobasidium torrendii FP15055 ss-10</name>
    <dbReference type="NCBI Taxonomy" id="1314674"/>
    <lineage>
        <taxon>Eukaryota</taxon>
        <taxon>Fungi</taxon>
        <taxon>Dikarya</taxon>
        <taxon>Basidiomycota</taxon>
        <taxon>Agaricomycotina</taxon>
        <taxon>Agaricomycetes</taxon>
        <taxon>Agaricomycetidae</taxon>
        <taxon>Agaricales</taxon>
        <taxon>Marasmiineae</taxon>
        <taxon>Physalacriaceae</taxon>
        <taxon>Cylindrobasidium</taxon>
    </lineage>
</organism>
<dbReference type="PANTHER" id="PTHR42723:SF1">
    <property type="entry name" value="CHLOROPHYLL SYNTHASE, CHLOROPLASTIC"/>
    <property type="match status" value="1"/>
</dbReference>
<accession>A0A0D7BES1</accession>
<dbReference type="PANTHER" id="PTHR42723">
    <property type="entry name" value="CHLOROPHYLL SYNTHASE"/>
    <property type="match status" value="1"/>
</dbReference>
<evidence type="ECO:0000313" key="6">
    <source>
        <dbReference type="EMBL" id="KIY69047.1"/>
    </source>
</evidence>
<sequence length="311" mass="34502">MDIPPITVPPCAPLHPLDAPSNEIIYTLFLFTKSDFKTIMFPVTAFAMSLAENTSWNRLPAVAMWVWFGLLEFNTSNQTFGTSPDEDALNKPWRPIPAKRITLEAAKTLRLAMVPFNIFIASVFSTLPATIGFEAFTALHNDIGGSHHWLTKNGCTSALYGFVEFGATLVADDRGSLSQNQLCAILTSVLIVFTTIQAQDFCDVEGDIDSNRSTFPIVWPEVSRLSMLFLPVFWSLLISIFSNAHIAILASLLSSAIWISCRFYFMRSVPADKESYLYYNIWLCLAHLSLGFVNVDAGLAKLPTSIAHFAL</sequence>
<name>A0A0D7BES1_9AGAR</name>
<gene>
    <name evidence="6" type="ORF">CYLTODRAFT_436349</name>
</gene>
<dbReference type="InterPro" id="IPR000537">
    <property type="entry name" value="UbiA_prenyltransferase"/>
</dbReference>
<evidence type="ECO:0000256" key="3">
    <source>
        <dbReference type="ARBA" id="ARBA00022989"/>
    </source>
</evidence>
<proteinExistence type="predicted"/>
<keyword evidence="3 5" id="KW-1133">Transmembrane helix</keyword>
<dbReference type="GO" id="GO:0016765">
    <property type="term" value="F:transferase activity, transferring alkyl or aryl (other than methyl) groups"/>
    <property type="evidence" value="ECO:0007669"/>
    <property type="project" value="InterPro"/>
</dbReference>
<dbReference type="OrthoDB" id="434972at2759"/>
<keyword evidence="4 5" id="KW-0472">Membrane</keyword>
<dbReference type="EMBL" id="KN880491">
    <property type="protein sequence ID" value="KIY69047.1"/>
    <property type="molecule type" value="Genomic_DNA"/>
</dbReference>
<evidence type="ECO:0008006" key="8">
    <source>
        <dbReference type="Google" id="ProtNLM"/>
    </source>
</evidence>
<keyword evidence="2 5" id="KW-0812">Transmembrane</keyword>
<protein>
    <recommendedName>
        <fullName evidence="8">UbiA prenyltransferase</fullName>
    </recommendedName>
</protein>